<reference evidence="10 11" key="1">
    <citation type="submission" date="2019-02" db="EMBL/GenBank/DDBJ databases">
        <title>Genomic Encyclopedia of Type Strains, Phase IV (KMG-IV): sequencing the most valuable type-strain genomes for metagenomic binning, comparative biology and taxonomic classification.</title>
        <authorList>
            <person name="Goeker M."/>
        </authorList>
    </citation>
    <scope>NUCLEOTIDE SEQUENCE [LARGE SCALE GENOMIC DNA]</scope>
    <source>
        <strain evidence="10 11">DSM 21056</strain>
    </source>
</reference>
<dbReference type="NCBIfam" id="NF003641">
    <property type="entry name" value="PRK05279.1"/>
    <property type="match status" value="1"/>
</dbReference>
<evidence type="ECO:0000256" key="4">
    <source>
        <dbReference type="ARBA" id="ARBA00022605"/>
    </source>
</evidence>
<dbReference type="OrthoDB" id="9802238at2"/>
<dbReference type="InterPro" id="IPR036393">
    <property type="entry name" value="AceGlu_kinase-like_sf"/>
</dbReference>
<dbReference type="AlphaFoldDB" id="A0A4Q8D2I7"/>
<organism evidence="10 11">
    <name type="scientific">Spiribacter vilamensis</name>
    <dbReference type="NCBI Taxonomy" id="531306"/>
    <lineage>
        <taxon>Bacteria</taxon>
        <taxon>Pseudomonadati</taxon>
        <taxon>Pseudomonadota</taxon>
        <taxon>Gammaproteobacteria</taxon>
        <taxon>Chromatiales</taxon>
        <taxon>Ectothiorhodospiraceae</taxon>
        <taxon>Spiribacter</taxon>
    </lineage>
</organism>
<dbReference type="EMBL" id="SHLI01000001">
    <property type="protein sequence ID" value="RZU99573.1"/>
    <property type="molecule type" value="Genomic_DNA"/>
</dbReference>
<dbReference type="PANTHER" id="PTHR30602:SF12">
    <property type="entry name" value="AMINO-ACID ACETYLTRANSFERASE NAGS1, CHLOROPLASTIC-RELATED"/>
    <property type="match status" value="1"/>
</dbReference>
<keyword evidence="3 8" id="KW-0055">Arginine biosynthesis</keyword>
<accession>A0A4Q8D2I7</accession>
<dbReference type="CDD" id="cd04237">
    <property type="entry name" value="AAK_NAGS-ABP"/>
    <property type="match status" value="1"/>
</dbReference>
<keyword evidence="4 8" id="KW-0028">Amino-acid biosynthesis</keyword>
<dbReference type="InterPro" id="IPR001048">
    <property type="entry name" value="Asp/Glu/Uridylate_kinase"/>
</dbReference>
<comment type="catalytic activity">
    <reaction evidence="7 8">
        <text>L-glutamate + acetyl-CoA = N-acetyl-L-glutamate + CoA + H(+)</text>
        <dbReference type="Rhea" id="RHEA:24292"/>
        <dbReference type="ChEBI" id="CHEBI:15378"/>
        <dbReference type="ChEBI" id="CHEBI:29985"/>
        <dbReference type="ChEBI" id="CHEBI:44337"/>
        <dbReference type="ChEBI" id="CHEBI:57287"/>
        <dbReference type="ChEBI" id="CHEBI:57288"/>
        <dbReference type="EC" id="2.3.1.1"/>
    </reaction>
</comment>
<gene>
    <name evidence="8" type="primary">argA</name>
    <name evidence="10" type="ORF">EV698_1865</name>
</gene>
<dbReference type="Pfam" id="PF00696">
    <property type="entry name" value="AA_kinase"/>
    <property type="match status" value="1"/>
</dbReference>
<comment type="subcellular location">
    <subcellularLocation>
        <location evidence="8">Cytoplasm</location>
    </subcellularLocation>
</comment>
<dbReference type="GO" id="GO:0004042">
    <property type="term" value="F:L-glutamate N-acetyltransferase activity"/>
    <property type="evidence" value="ECO:0007669"/>
    <property type="project" value="UniProtKB-UniRule"/>
</dbReference>
<evidence type="ECO:0000259" key="9">
    <source>
        <dbReference type="PROSITE" id="PS51186"/>
    </source>
</evidence>
<dbReference type="UniPathway" id="UPA00068">
    <property type="reaction ID" value="UER00106"/>
</dbReference>
<dbReference type="PIRSF" id="PIRSF000423">
    <property type="entry name" value="ArgA"/>
    <property type="match status" value="1"/>
</dbReference>
<dbReference type="InterPro" id="IPR016181">
    <property type="entry name" value="Acyl_CoA_acyltransferase"/>
</dbReference>
<dbReference type="SUPFAM" id="SSF53633">
    <property type="entry name" value="Carbamate kinase-like"/>
    <property type="match status" value="1"/>
</dbReference>
<dbReference type="InterPro" id="IPR033719">
    <property type="entry name" value="NAGS_kin"/>
</dbReference>
<proteinExistence type="inferred from homology"/>
<keyword evidence="8" id="KW-0963">Cytoplasm</keyword>
<dbReference type="HAMAP" id="MF_01105">
    <property type="entry name" value="N_acetyl_glu_synth"/>
    <property type="match status" value="1"/>
</dbReference>
<evidence type="ECO:0000256" key="7">
    <source>
        <dbReference type="ARBA" id="ARBA00048372"/>
    </source>
</evidence>
<keyword evidence="11" id="KW-1185">Reference proteome</keyword>
<evidence type="ECO:0000256" key="1">
    <source>
        <dbReference type="ARBA" id="ARBA00004925"/>
    </source>
</evidence>
<dbReference type="Proteomes" id="UP000292298">
    <property type="component" value="Unassembled WGS sequence"/>
</dbReference>
<feature type="domain" description="N-acetyltransferase" evidence="9">
    <location>
        <begin position="292"/>
        <end position="431"/>
    </location>
</feature>
<dbReference type="PANTHER" id="PTHR30602">
    <property type="entry name" value="AMINO-ACID ACETYLTRANSFERASE"/>
    <property type="match status" value="1"/>
</dbReference>
<dbReference type="CDD" id="cd04301">
    <property type="entry name" value="NAT_SF"/>
    <property type="match status" value="1"/>
</dbReference>
<evidence type="ECO:0000313" key="11">
    <source>
        <dbReference type="Proteomes" id="UP000292298"/>
    </source>
</evidence>
<keyword evidence="6 8" id="KW-0012">Acyltransferase</keyword>
<evidence type="ECO:0000256" key="2">
    <source>
        <dbReference type="ARBA" id="ARBA00009145"/>
    </source>
</evidence>
<comment type="miscellaneous">
    <text evidence="8">In bacteria which possess the bifunctional enzyme ornithine acetyltransferase/N-acetylglutamate synthase (ArgJ), ArgA fulfills an anaplerotic role.</text>
</comment>
<dbReference type="InterPro" id="IPR000182">
    <property type="entry name" value="GNAT_dom"/>
</dbReference>
<evidence type="ECO:0000313" key="10">
    <source>
        <dbReference type="EMBL" id="RZU99573.1"/>
    </source>
</evidence>
<dbReference type="GO" id="GO:0006526">
    <property type="term" value="P:L-arginine biosynthetic process"/>
    <property type="evidence" value="ECO:0007669"/>
    <property type="project" value="UniProtKB-UniRule"/>
</dbReference>
<sequence length="439" mass="47112">MTDRLNALVDWFRHSSPFIHAHRGRTFVVSVGGEALSDGTAAALVHDLALLNGLGIRLVLVPGARPQVEERLNARGAAIRYVNGLRVTDAEALGCVVDAVGSVRLAIEALFSMGLANSPMAGLRLQVASGNFVTARPLGVRDGVDYRQTGEVRRIDTAAIRQRLDDGALVLLSPLGVSPTGEQFNLYAEDVAVAAARGLQADKLLFLHEGEGLVTAAGTPLGELTVEEARDRFESAAGDAEPLRAQVTRAITACRGGVARVHLLPRQRDGAILGELFTRDGVGTLITPRAFERLRPASVEDVSGILALIAPLEDDGTLVRRTRERLETEIGDFTVMEREGTVVACAALHRIEDTAAAEIACLVVHPDYRDGHRGRQLLERLERDAAAAGLESLFVLTTRTAHWFREQGFVPADVASLPAERQAFYNLARGSKVLVKAPG</sequence>
<dbReference type="GO" id="GO:0005737">
    <property type="term" value="C:cytoplasm"/>
    <property type="evidence" value="ECO:0007669"/>
    <property type="project" value="UniProtKB-SubCell"/>
</dbReference>
<dbReference type="NCBIfam" id="TIGR01890">
    <property type="entry name" value="N-Ac-Glu-synth"/>
    <property type="match status" value="1"/>
</dbReference>
<comment type="caution">
    <text evidence="10">The sequence shown here is derived from an EMBL/GenBank/DDBJ whole genome shotgun (WGS) entry which is preliminary data.</text>
</comment>
<dbReference type="Gene3D" id="3.40.630.30">
    <property type="match status" value="1"/>
</dbReference>
<evidence type="ECO:0000256" key="8">
    <source>
        <dbReference type="HAMAP-Rule" id="MF_01105"/>
    </source>
</evidence>
<keyword evidence="5 8" id="KW-0808">Transferase</keyword>
<evidence type="ECO:0000256" key="5">
    <source>
        <dbReference type="ARBA" id="ARBA00022679"/>
    </source>
</evidence>
<dbReference type="RefSeq" id="WP_130503797.1">
    <property type="nucleotide sequence ID" value="NZ_SHLI01000001.1"/>
</dbReference>
<dbReference type="EC" id="2.3.1.1" evidence="8"/>
<comment type="similarity">
    <text evidence="2 8">Belongs to the acetyltransferase family. ArgA subfamily.</text>
</comment>
<dbReference type="InterPro" id="IPR010167">
    <property type="entry name" value="NH2A_AcTrfase"/>
</dbReference>
<protein>
    <recommendedName>
        <fullName evidence="8">Amino-acid acetyltransferase</fullName>
        <ecNumber evidence="8">2.3.1.1</ecNumber>
    </recommendedName>
    <alternativeName>
        <fullName evidence="8">N-acetylglutamate synthase</fullName>
        <shortName evidence="8">AGS</shortName>
        <shortName evidence="8">NAGS</shortName>
    </alternativeName>
</protein>
<dbReference type="PROSITE" id="PS51186">
    <property type="entry name" value="GNAT"/>
    <property type="match status" value="1"/>
</dbReference>
<dbReference type="Pfam" id="PF13508">
    <property type="entry name" value="Acetyltransf_7"/>
    <property type="match status" value="1"/>
</dbReference>
<evidence type="ECO:0000256" key="6">
    <source>
        <dbReference type="ARBA" id="ARBA00023315"/>
    </source>
</evidence>
<name>A0A4Q8D2I7_9GAMM</name>
<dbReference type="Gene3D" id="3.40.1160.10">
    <property type="entry name" value="Acetylglutamate kinase-like"/>
    <property type="match status" value="1"/>
</dbReference>
<dbReference type="SUPFAM" id="SSF55729">
    <property type="entry name" value="Acyl-CoA N-acyltransferases (Nat)"/>
    <property type="match status" value="1"/>
</dbReference>
<evidence type="ECO:0000256" key="3">
    <source>
        <dbReference type="ARBA" id="ARBA00022571"/>
    </source>
</evidence>
<comment type="pathway">
    <text evidence="1 8">Amino-acid biosynthesis; L-arginine biosynthesis; N(2)-acetyl-L-ornithine from L-glutamate: step 1/4.</text>
</comment>